<dbReference type="STRING" id="320771.Cflav_PD0265"/>
<name>B9XRW1_PEDPL</name>
<dbReference type="EMBL" id="ABOX02000069">
    <property type="protein sequence ID" value="EEF57420.1"/>
    <property type="molecule type" value="Genomic_DNA"/>
</dbReference>
<dbReference type="InterPro" id="IPR027417">
    <property type="entry name" value="P-loop_NTPase"/>
</dbReference>
<organism evidence="5 6">
    <name type="scientific">Pedosphaera parvula (strain Ellin514)</name>
    <dbReference type="NCBI Taxonomy" id="320771"/>
    <lineage>
        <taxon>Bacteria</taxon>
        <taxon>Pseudomonadati</taxon>
        <taxon>Verrucomicrobiota</taxon>
        <taxon>Pedosphaerae</taxon>
        <taxon>Pedosphaerales</taxon>
        <taxon>Pedosphaeraceae</taxon>
        <taxon>Pedosphaera</taxon>
    </lineage>
</organism>
<evidence type="ECO:0000313" key="5">
    <source>
        <dbReference type="EMBL" id="EEF57420.1"/>
    </source>
</evidence>
<evidence type="ECO:0000256" key="3">
    <source>
        <dbReference type="ARBA" id="ARBA00022840"/>
    </source>
</evidence>
<dbReference type="InterPro" id="IPR017871">
    <property type="entry name" value="ABC_transporter-like_CS"/>
</dbReference>
<dbReference type="AlphaFoldDB" id="B9XRW1"/>
<evidence type="ECO:0000313" key="6">
    <source>
        <dbReference type="Proteomes" id="UP000003688"/>
    </source>
</evidence>
<evidence type="ECO:0000256" key="1">
    <source>
        <dbReference type="ARBA" id="ARBA00022448"/>
    </source>
</evidence>
<dbReference type="PANTHER" id="PTHR43023">
    <property type="entry name" value="PROTEIN TRIGALACTOSYLDIACYLGLYCEROL 3, CHLOROPLASTIC"/>
    <property type="match status" value="1"/>
</dbReference>
<feature type="domain" description="ABC transporter" evidence="4">
    <location>
        <begin position="2"/>
        <end position="238"/>
    </location>
</feature>
<comment type="caution">
    <text evidence="5">The sequence shown here is derived from an EMBL/GenBank/DDBJ whole genome shotgun (WGS) entry which is preliminary data.</text>
</comment>
<dbReference type="PROSITE" id="PS00211">
    <property type="entry name" value="ABC_TRANSPORTER_1"/>
    <property type="match status" value="1"/>
</dbReference>
<proteinExistence type="predicted"/>
<evidence type="ECO:0000256" key="2">
    <source>
        <dbReference type="ARBA" id="ARBA00022741"/>
    </source>
</evidence>
<evidence type="ECO:0000259" key="4">
    <source>
        <dbReference type="PROSITE" id="PS50893"/>
    </source>
</evidence>
<dbReference type="Pfam" id="PF00005">
    <property type="entry name" value="ABC_tran"/>
    <property type="match status" value="1"/>
</dbReference>
<dbReference type="InterPro" id="IPR003439">
    <property type="entry name" value="ABC_transporter-like_ATP-bd"/>
</dbReference>
<keyword evidence="6" id="KW-1185">Reference proteome</keyword>
<gene>
    <name evidence="5" type="ORF">Cflav_PD0265</name>
</gene>
<dbReference type="PANTHER" id="PTHR43023:SF6">
    <property type="entry name" value="INTERMEMBRANE PHOSPHOLIPID TRANSPORT SYSTEM ATP-BINDING PROTEIN MLAF"/>
    <property type="match status" value="1"/>
</dbReference>
<keyword evidence="2" id="KW-0547">Nucleotide-binding</keyword>
<dbReference type="Gene3D" id="3.40.50.300">
    <property type="entry name" value="P-loop containing nucleotide triphosphate hydrolases"/>
    <property type="match status" value="1"/>
</dbReference>
<dbReference type="GO" id="GO:0005524">
    <property type="term" value="F:ATP binding"/>
    <property type="evidence" value="ECO:0007669"/>
    <property type="project" value="UniProtKB-KW"/>
</dbReference>
<dbReference type="PROSITE" id="PS50893">
    <property type="entry name" value="ABC_TRANSPORTER_2"/>
    <property type="match status" value="1"/>
</dbReference>
<dbReference type="InterPro" id="IPR003593">
    <property type="entry name" value="AAA+_ATPase"/>
</dbReference>
<protein>
    <submittedName>
        <fullName evidence="5">ABC transporter related-protein</fullName>
    </submittedName>
</protein>
<dbReference type="GO" id="GO:0016887">
    <property type="term" value="F:ATP hydrolysis activity"/>
    <property type="evidence" value="ECO:0007669"/>
    <property type="project" value="InterPro"/>
</dbReference>
<reference evidence="5 6" key="1">
    <citation type="journal article" date="2011" name="J. Bacteriol.">
        <title>Genome sequence of 'Pedosphaera parvula' Ellin514, an aerobic Verrucomicrobial isolate from pasture soil.</title>
        <authorList>
            <person name="Kant R."/>
            <person name="van Passel M.W."/>
            <person name="Sangwan P."/>
            <person name="Palva A."/>
            <person name="Lucas S."/>
            <person name="Copeland A."/>
            <person name="Lapidus A."/>
            <person name="Glavina Del Rio T."/>
            <person name="Dalin E."/>
            <person name="Tice H."/>
            <person name="Bruce D."/>
            <person name="Goodwin L."/>
            <person name="Pitluck S."/>
            <person name="Chertkov O."/>
            <person name="Larimer F.W."/>
            <person name="Land M.L."/>
            <person name="Hauser L."/>
            <person name="Brettin T.S."/>
            <person name="Detter J.C."/>
            <person name="Han S."/>
            <person name="de Vos W.M."/>
            <person name="Janssen P.H."/>
            <person name="Smidt H."/>
        </authorList>
    </citation>
    <scope>NUCLEOTIDE SEQUENCE [LARGE SCALE GENOMIC DNA]</scope>
    <source>
        <strain evidence="5 6">Ellin514</strain>
    </source>
</reference>
<dbReference type="CDD" id="cd03261">
    <property type="entry name" value="ABC_Org_Solvent_Resistant"/>
    <property type="match status" value="1"/>
</dbReference>
<keyword evidence="3" id="KW-0067">ATP-binding</keyword>
<keyword evidence="1" id="KW-0813">Transport</keyword>
<accession>B9XRW1</accession>
<dbReference type="SUPFAM" id="SSF52540">
    <property type="entry name" value="P-loop containing nucleoside triphosphate hydrolases"/>
    <property type="match status" value="1"/>
</dbReference>
<dbReference type="RefSeq" id="WP_007418544.1">
    <property type="nucleotide sequence ID" value="NZ_ABOX02000069.1"/>
</dbReference>
<dbReference type="Proteomes" id="UP000003688">
    <property type="component" value="Unassembled WGS sequence"/>
</dbReference>
<dbReference type="SMART" id="SM00382">
    <property type="entry name" value="AAA"/>
    <property type="match status" value="1"/>
</dbReference>
<sequence>MIEVRNLRKSFGAHKILEGVTFKVESGESVVIIGRSGGGKSVLLKHLIGLLSPDSGSVLIDSENLCTLNERQLIRVRSKFGMLFQGAALFDSLSVAENIGFVLRKQKGLTDGEIRNKISEVLEMVELPGTENKKPSELSGGMRKRVGLARAIIYKPQIVLYDEPTTGLDPVVSDSIDKLILRVRDQLKVTTVVVTHDMRSARLLGQRILMLHEGKIYFSGTPEEIFNSTDPVMHRFVNGISIPKEHYF</sequence>
<dbReference type="OrthoDB" id="9772862at2"/>